<sequence>MFSKVISAALLVALAGRALAVEPFLFNFTVGTDLFFANETLVFDYTTSVISGCEQQCQNTQTSINACAQDDFECLCQSNLTGALNTCENCIFTALIDANKPLPNPLAGENQVMAGWTANCVLANIPITSTFALVLPASWDGPFVAVFPVPVAWVIAVTGGLLGSSLIYMICNM</sequence>
<keyword evidence="2" id="KW-0732">Signal</keyword>
<evidence type="ECO:0000256" key="2">
    <source>
        <dbReference type="SAM" id="SignalP"/>
    </source>
</evidence>
<keyword evidence="4" id="KW-1185">Reference proteome</keyword>
<keyword evidence="1" id="KW-0812">Transmembrane</keyword>
<gene>
    <name evidence="3" type="ORF">DFH07DRAFT_962781</name>
</gene>
<evidence type="ECO:0000256" key="1">
    <source>
        <dbReference type="SAM" id="Phobius"/>
    </source>
</evidence>
<feature type="signal peptide" evidence="2">
    <location>
        <begin position="1"/>
        <end position="20"/>
    </location>
</feature>
<reference evidence="3" key="1">
    <citation type="submission" date="2023-03" db="EMBL/GenBank/DDBJ databases">
        <title>Massive genome expansion in bonnet fungi (Mycena s.s.) driven by repeated elements and novel gene families across ecological guilds.</title>
        <authorList>
            <consortium name="Lawrence Berkeley National Laboratory"/>
            <person name="Harder C.B."/>
            <person name="Miyauchi S."/>
            <person name="Viragh M."/>
            <person name="Kuo A."/>
            <person name="Thoen E."/>
            <person name="Andreopoulos B."/>
            <person name="Lu D."/>
            <person name="Skrede I."/>
            <person name="Drula E."/>
            <person name="Henrissat B."/>
            <person name="Morin E."/>
            <person name="Kohler A."/>
            <person name="Barry K."/>
            <person name="LaButti K."/>
            <person name="Morin E."/>
            <person name="Salamov A."/>
            <person name="Lipzen A."/>
            <person name="Mereny Z."/>
            <person name="Hegedus B."/>
            <person name="Baldrian P."/>
            <person name="Stursova M."/>
            <person name="Weitz H."/>
            <person name="Taylor A."/>
            <person name="Grigoriev I.V."/>
            <person name="Nagy L.G."/>
            <person name="Martin F."/>
            <person name="Kauserud H."/>
        </authorList>
    </citation>
    <scope>NUCLEOTIDE SEQUENCE</scope>
    <source>
        <strain evidence="3">CBHHK188m</strain>
    </source>
</reference>
<comment type="caution">
    <text evidence="3">The sequence shown here is derived from an EMBL/GenBank/DDBJ whole genome shotgun (WGS) entry which is preliminary data.</text>
</comment>
<dbReference type="AlphaFoldDB" id="A0AAD7N5W6"/>
<organism evidence="3 4">
    <name type="scientific">Mycena maculata</name>
    <dbReference type="NCBI Taxonomy" id="230809"/>
    <lineage>
        <taxon>Eukaryota</taxon>
        <taxon>Fungi</taxon>
        <taxon>Dikarya</taxon>
        <taxon>Basidiomycota</taxon>
        <taxon>Agaricomycotina</taxon>
        <taxon>Agaricomycetes</taxon>
        <taxon>Agaricomycetidae</taxon>
        <taxon>Agaricales</taxon>
        <taxon>Marasmiineae</taxon>
        <taxon>Mycenaceae</taxon>
        <taxon>Mycena</taxon>
    </lineage>
</organism>
<dbReference type="EMBL" id="JARJLG010000096">
    <property type="protein sequence ID" value="KAJ7746939.1"/>
    <property type="molecule type" value="Genomic_DNA"/>
</dbReference>
<name>A0AAD7N5W6_9AGAR</name>
<keyword evidence="1" id="KW-0472">Membrane</keyword>
<proteinExistence type="predicted"/>
<evidence type="ECO:0008006" key="5">
    <source>
        <dbReference type="Google" id="ProtNLM"/>
    </source>
</evidence>
<accession>A0AAD7N5W6</accession>
<keyword evidence="1" id="KW-1133">Transmembrane helix</keyword>
<dbReference type="Proteomes" id="UP001215280">
    <property type="component" value="Unassembled WGS sequence"/>
</dbReference>
<evidence type="ECO:0000313" key="3">
    <source>
        <dbReference type="EMBL" id="KAJ7746939.1"/>
    </source>
</evidence>
<evidence type="ECO:0000313" key="4">
    <source>
        <dbReference type="Proteomes" id="UP001215280"/>
    </source>
</evidence>
<protein>
    <recommendedName>
        <fullName evidence="5">Extracellular membrane protein CFEM domain-containing protein</fullName>
    </recommendedName>
</protein>
<feature type="transmembrane region" description="Helical" evidence="1">
    <location>
        <begin position="151"/>
        <end position="171"/>
    </location>
</feature>
<feature type="chain" id="PRO_5042212164" description="Extracellular membrane protein CFEM domain-containing protein" evidence="2">
    <location>
        <begin position="21"/>
        <end position="173"/>
    </location>
</feature>